<comment type="caution">
    <text evidence="1">The sequence shown here is derived from an EMBL/GenBank/DDBJ whole genome shotgun (WGS) entry which is preliminary data.</text>
</comment>
<evidence type="ECO:0000313" key="2">
    <source>
        <dbReference type="Proteomes" id="UP001408594"/>
    </source>
</evidence>
<gene>
    <name evidence="1" type="ORF">Maes01_01623</name>
</gene>
<sequence>MQKSAGGLKTTMATMKSQKGATMIEVLVTILVLSVGLLGLSATQVMSLKNANNSHHRYMAVLAAQEMAERLRGNFLGVQDGLYDDKKVDGSETKATCRSMCGPQQLARADLYDWGQLIKQNLPAGEGAISRDEGTFTLTMTWSEQHTGEKRGSAAGGTEESQFVMVVEL</sequence>
<dbReference type="NCBIfam" id="TIGR02523">
    <property type="entry name" value="type_IV_pilV"/>
    <property type="match status" value="1"/>
</dbReference>
<dbReference type="Proteomes" id="UP001408594">
    <property type="component" value="Unassembled WGS sequence"/>
</dbReference>
<dbReference type="InterPro" id="IPR012902">
    <property type="entry name" value="N_methyl_site"/>
</dbReference>
<accession>A0ABP9WPD8</accession>
<reference evidence="1 2" key="1">
    <citation type="submission" date="2024-02" db="EMBL/GenBank/DDBJ databases">
        <title>Microbulbifer aestuariivivens NBRC 112533.</title>
        <authorList>
            <person name="Ichikawa N."/>
            <person name="Katano-Makiyama Y."/>
            <person name="Hidaka K."/>
        </authorList>
    </citation>
    <scope>NUCLEOTIDE SEQUENCE [LARGE SCALE GENOMIC DNA]</scope>
    <source>
        <strain evidence="1 2">NBRC 112533</strain>
    </source>
</reference>
<protein>
    <recommendedName>
        <fullName evidence="3">Type IV pilus modification protein PilV</fullName>
    </recommendedName>
</protein>
<organism evidence="1 2">
    <name type="scientific">Microbulbifer aestuariivivens</name>
    <dbReference type="NCBI Taxonomy" id="1908308"/>
    <lineage>
        <taxon>Bacteria</taxon>
        <taxon>Pseudomonadati</taxon>
        <taxon>Pseudomonadota</taxon>
        <taxon>Gammaproteobacteria</taxon>
        <taxon>Cellvibrionales</taxon>
        <taxon>Microbulbiferaceae</taxon>
        <taxon>Microbulbifer</taxon>
    </lineage>
</organism>
<evidence type="ECO:0008006" key="3">
    <source>
        <dbReference type="Google" id="ProtNLM"/>
    </source>
</evidence>
<dbReference type="EMBL" id="BAABRT010000011">
    <property type="protein sequence ID" value="GAA5525063.1"/>
    <property type="molecule type" value="Genomic_DNA"/>
</dbReference>
<dbReference type="Pfam" id="PF07963">
    <property type="entry name" value="N_methyl"/>
    <property type="match status" value="1"/>
</dbReference>
<dbReference type="InterPro" id="IPR013362">
    <property type="entry name" value="Pilus_4_PilV"/>
</dbReference>
<name>A0ABP9WPD8_9GAMM</name>
<dbReference type="NCBIfam" id="TIGR02532">
    <property type="entry name" value="IV_pilin_GFxxxE"/>
    <property type="match status" value="1"/>
</dbReference>
<keyword evidence="2" id="KW-1185">Reference proteome</keyword>
<evidence type="ECO:0000313" key="1">
    <source>
        <dbReference type="EMBL" id="GAA5525063.1"/>
    </source>
</evidence>
<proteinExistence type="predicted"/>